<sequence>MKAYIKAECFRIIRHPGTWKILLFLFVLTTPMLLWFPMVSSYYSDWPVSAMPPAFAAMLFGIAPYWIPLFTKSCITDEYKFHTFKNTLTSKLSRKEVYIAKLIISIVLTLGTYLTILFIFLAIGHLFCGISGDSLFFQAYSGLVGQMVSSIPVFIGAVCVSGLFSCLFTHFIPSIICYLSFLVLPYPLLQFLHFLTGAEWIKGLYYLPLITPFHKVLLNQPVEIEGLTEVIQTHSGGFFTLITPEIFGYCLLLGTVYTLVAVFVGLYIFRRKDIR</sequence>
<dbReference type="AlphaFoldDB" id="A0A6N3GL14"/>
<evidence type="ECO:0000313" key="1">
    <source>
        <dbReference type="EMBL" id="VYU64643.1"/>
    </source>
</evidence>
<organism evidence="1">
    <name type="scientific">Eubacterium limosum</name>
    <dbReference type="NCBI Taxonomy" id="1736"/>
    <lineage>
        <taxon>Bacteria</taxon>
        <taxon>Bacillati</taxon>
        <taxon>Bacillota</taxon>
        <taxon>Clostridia</taxon>
        <taxon>Eubacteriales</taxon>
        <taxon>Eubacteriaceae</taxon>
        <taxon>Eubacterium</taxon>
    </lineage>
</organism>
<proteinExistence type="predicted"/>
<dbReference type="PANTHER" id="PTHR37305:SF1">
    <property type="entry name" value="MEMBRANE PROTEIN"/>
    <property type="match status" value="1"/>
</dbReference>
<dbReference type="EMBL" id="CACRTR010000016">
    <property type="protein sequence ID" value="VYU64643.1"/>
    <property type="molecule type" value="Genomic_DNA"/>
</dbReference>
<gene>
    <name evidence="1" type="ORF">ELLFYP34_03967</name>
</gene>
<dbReference type="PANTHER" id="PTHR37305">
    <property type="entry name" value="INTEGRAL MEMBRANE PROTEIN-RELATED"/>
    <property type="match status" value="1"/>
</dbReference>
<dbReference type="Pfam" id="PF12730">
    <property type="entry name" value="ABC2_membrane_4"/>
    <property type="match status" value="1"/>
</dbReference>
<name>A0A6N3GL14_EUBLI</name>
<reference evidence="1" key="1">
    <citation type="submission" date="2019-11" db="EMBL/GenBank/DDBJ databases">
        <authorList>
            <person name="Feng L."/>
        </authorList>
    </citation>
    <scope>NUCLEOTIDE SEQUENCE</scope>
    <source>
        <strain evidence="1">ElimosumLFYP34</strain>
    </source>
</reference>
<accession>A0A6N3GL14</accession>
<protein>
    <submittedName>
        <fullName evidence="1">ABC-2 family transporter protein</fullName>
    </submittedName>
</protein>